<dbReference type="EMBL" id="JBBPCO010000006">
    <property type="protein sequence ID" value="MEK8089509.1"/>
    <property type="molecule type" value="Genomic_DNA"/>
</dbReference>
<evidence type="ECO:0000313" key="2">
    <source>
        <dbReference type="EMBL" id="MEK8089509.1"/>
    </source>
</evidence>
<reference evidence="2 3" key="1">
    <citation type="submission" date="2024-04" db="EMBL/GenBank/DDBJ databases">
        <authorList>
            <person name="Abashina T."/>
            <person name="Shaikin A."/>
        </authorList>
    </citation>
    <scope>NUCLEOTIDE SEQUENCE [LARGE SCALE GENOMIC DNA]</scope>
    <source>
        <strain evidence="2 3">AAFK</strain>
    </source>
</reference>
<protein>
    <recommendedName>
        <fullName evidence="1">Rhodanese domain-containing protein</fullName>
    </recommendedName>
</protein>
<dbReference type="Gene3D" id="3.40.250.10">
    <property type="entry name" value="Rhodanese-like domain"/>
    <property type="match status" value="2"/>
</dbReference>
<feature type="domain" description="Rhodanese" evidence="1">
    <location>
        <begin position="373"/>
        <end position="415"/>
    </location>
</feature>
<proteinExistence type="predicted"/>
<dbReference type="InterPro" id="IPR036873">
    <property type="entry name" value="Rhodanese-like_dom_sf"/>
</dbReference>
<dbReference type="InterPro" id="IPR001763">
    <property type="entry name" value="Rhodanese-like_dom"/>
</dbReference>
<dbReference type="SUPFAM" id="SSF52821">
    <property type="entry name" value="Rhodanese/Cell cycle control phosphatase"/>
    <property type="match status" value="1"/>
</dbReference>
<dbReference type="PROSITE" id="PS51257">
    <property type="entry name" value="PROKAR_LIPOPROTEIN"/>
    <property type="match status" value="1"/>
</dbReference>
<evidence type="ECO:0000259" key="1">
    <source>
        <dbReference type="PROSITE" id="PS50206"/>
    </source>
</evidence>
<evidence type="ECO:0000313" key="3">
    <source>
        <dbReference type="Proteomes" id="UP001446205"/>
    </source>
</evidence>
<name>A0ABU9D7K8_9PROT</name>
<organism evidence="2 3">
    <name type="scientific">Thermithiobacillus plumbiphilus</name>
    <dbReference type="NCBI Taxonomy" id="1729899"/>
    <lineage>
        <taxon>Bacteria</taxon>
        <taxon>Pseudomonadati</taxon>
        <taxon>Pseudomonadota</taxon>
        <taxon>Acidithiobacillia</taxon>
        <taxon>Acidithiobacillales</taxon>
        <taxon>Thermithiobacillaceae</taxon>
        <taxon>Thermithiobacillus</taxon>
    </lineage>
</organism>
<sequence length="507" mass="54464">MKMHLSRSRAGVAVLVMLLGLQGCGEDGGDKTADAVGSIKVSAVTDLPQESADNYDDNINGLITAATLKKWIDDWLVNRPAGITGKLVILQATAGETSYEYIKPNGVNVVTYLTSSGEWIQTRDNGVIETPSLVPDGQAMDVLLKKFAIDPSKDMIVVTMGTASPVNVMAQGRIWYALRYWGVAKEHLAILNGGHKWQFDSGALAASYFSTGGSTPPNNGTASVRDLKVDNTILQATFEDVINAAKSTDVNDPNDGVFIWDARNLGQYSSGEYVEKGEDTDTSTSGVQACATAYCASLRPEIYLPFFQNNNSKGGHPNGALQLQFTHFLDLTKGSSYRPKAELAALLNGDTNASGIGFVAGNYQLVGAGNAYRPGDVIYTYCETTFRAMITGFASMAILGKPVRFYDGAMVEWNSLSSTEDGSGNLILPADSPWRTDRTDRAFFRYAKDSIDPVTGIAVGSGVVAQRYITNPYAPHADKIIRADKRYKYGETIDTQGASPIVANPCG</sequence>
<dbReference type="PROSITE" id="PS50206">
    <property type="entry name" value="RHODANESE_3"/>
    <property type="match status" value="1"/>
</dbReference>
<keyword evidence="3" id="KW-1185">Reference proteome</keyword>
<accession>A0ABU9D7K8</accession>
<gene>
    <name evidence="2" type="ORF">WOB96_06980</name>
</gene>
<dbReference type="RefSeq" id="WP_341370567.1">
    <property type="nucleotide sequence ID" value="NZ_JBBPCO010000006.1"/>
</dbReference>
<dbReference type="Proteomes" id="UP001446205">
    <property type="component" value="Unassembled WGS sequence"/>
</dbReference>
<comment type="caution">
    <text evidence="2">The sequence shown here is derived from an EMBL/GenBank/DDBJ whole genome shotgun (WGS) entry which is preliminary data.</text>
</comment>